<keyword evidence="3" id="KW-1185">Reference proteome</keyword>
<name>A0ABP6LQJ0_9MICC</name>
<accession>A0ABP6LQJ0</accession>
<gene>
    <name evidence="2" type="ORF">GCM10010529_05710</name>
</gene>
<dbReference type="InterPro" id="IPR016181">
    <property type="entry name" value="Acyl_CoA_acyltransferase"/>
</dbReference>
<proteinExistence type="predicted"/>
<evidence type="ECO:0000259" key="1">
    <source>
        <dbReference type="PROSITE" id="PS51186"/>
    </source>
</evidence>
<dbReference type="Proteomes" id="UP001500236">
    <property type="component" value="Unassembled WGS sequence"/>
</dbReference>
<comment type="caution">
    <text evidence="2">The sequence shown here is derived from an EMBL/GenBank/DDBJ whole genome shotgun (WGS) entry which is preliminary data.</text>
</comment>
<dbReference type="Gene3D" id="3.40.630.30">
    <property type="match status" value="1"/>
</dbReference>
<protein>
    <recommendedName>
        <fullName evidence="1">N-acetyltransferase domain-containing protein</fullName>
    </recommendedName>
</protein>
<sequence length="252" mass="28046">MSRFGIRSDDSAQSLEEIWPPFGLRIDTPRLALRVIRETDFPDYVAAATSGVTRTERNPFAHAWNEKSPEELVRASLPWLWSSREKIGPTSWLLMLGVFLKPEAAADDGTDGAPAADGAAGVVRDGERLIGMQDCGAEHWPVLRTVTSGSWLRADAQGNGYGREMRAGMLLWAFDHFGAEYAASGAYEWNERSRRVSLGLGYQVVGRSRVPDAHAEQAQWHDDYRLPAADLVRPDWEVQVQGSDRLRAFFDG</sequence>
<dbReference type="PROSITE" id="PS51186">
    <property type="entry name" value="GNAT"/>
    <property type="match status" value="1"/>
</dbReference>
<organism evidence="2 3">
    <name type="scientific">Nesterenkonia aethiopica</name>
    <dbReference type="NCBI Taxonomy" id="269144"/>
    <lineage>
        <taxon>Bacteria</taxon>
        <taxon>Bacillati</taxon>
        <taxon>Actinomycetota</taxon>
        <taxon>Actinomycetes</taxon>
        <taxon>Micrococcales</taxon>
        <taxon>Micrococcaceae</taxon>
        <taxon>Nesterenkonia</taxon>
    </lineage>
</organism>
<reference evidence="3" key="1">
    <citation type="journal article" date="2019" name="Int. J. Syst. Evol. Microbiol.">
        <title>The Global Catalogue of Microorganisms (GCM) 10K type strain sequencing project: providing services to taxonomists for standard genome sequencing and annotation.</title>
        <authorList>
            <consortium name="The Broad Institute Genomics Platform"/>
            <consortium name="The Broad Institute Genome Sequencing Center for Infectious Disease"/>
            <person name="Wu L."/>
            <person name="Ma J."/>
        </authorList>
    </citation>
    <scope>NUCLEOTIDE SEQUENCE [LARGE SCALE GENOMIC DNA]</scope>
    <source>
        <strain evidence="3">JCM 14309</strain>
    </source>
</reference>
<dbReference type="EMBL" id="BAAAVT010000003">
    <property type="protein sequence ID" value="GAA3054546.1"/>
    <property type="molecule type" value="Genomic_DNA"/>
</dbReference>
<dbReference type="Pfam" id="PF13302">
    <property type="entry name" value="Acetyltransf_3"/>
    <property type="match status" value="1"/>
</dbReference>
<dbReference type="SUPFAM" id="SSF55729">
    <property type="entry name" value="Acyl-CoA N-acyltransferases (Nat)"/>
    <property type="match status" value="1"/>
</dbReference>
<evidence type="ECO:0000313" key="3">
    <source>
        <dbReference type="Proteomes" id="UP001500236"/>
    </source>
</evidence>
<dbReference type="RefSeq" id="WP_344685080.1">
    <property type="nucleotide sequence ID" value="NZ_BAAAVT010000003.1"/>
</dbReference>
<evidence type="ECO:0000313" key="2">
    <source>
        <dbReference type="EMBL" id="GAA3054546.1"/>
    </source>
</evidence>
<feature type="domain" description="N-acetyltransferase" evidence="1">
    <location>
        <begin position="31"/>
        <end position="229"/>
    </location>
</feature>
<dbReference type="InterPro" id="IPR000182">
    <property type="entry name" value="GNAT_dom"/>
</dbReference>